<dbReference type="PROSITE" id="PS00061">
    <property type="entry name" value="ADH_SHORT"/>
    <property type="match status" value="1"/>
</dbReference>
<evidence type="ECO:0000256" key="1">
    <source>
        <dbReference type="ARBA" id="ARBA00006484"/>
    </source>
</evidence>
<dbReference type="InterPro" id="IPR020904">
    <property type="entry name" value="Sc_DH/Rdtase_CS"/>
</dbReference>
<dbReference type="RefSeq" id="WP_330931077.1">
    <property type="nucleotide sequence ID" value="NZ_CP119075.1"/>
</dbReference>
<dbReference type="Proteomes" id="UP001218638">
    <property type="component" value="Chromosome"/>
</dbReference>
<keyword evidence="2" id="KW-0560">Oxidoreductase</keyword>
<evidence type="ECO:0000256" key="2">
    <source>
        <dbReference type="ARBA" id="ARBA00023002"/>
    </source>
</evidence>
<keyword evidence="4" id="KW-1185">Reference proteome</keyword>
<name>A0AAE9ZW97_9BACT</name>
<dbReference type="SUPFAM" id="SSF51735">
    <property type="entry name" value="NAD(P)-binding Rossmann-fold domains"/>
    <property type="match status" value="1"/>
</dbReference>
<evidence type="ECO:0000313" key="3">
    <source>
        <dbReference type="EMBL" id="WED64259.1"/>
    </source>
</evidence>
<reference evidence="3" key="1">
    <citation type="submission" date="2023-03" db="EMBL/GenBank/DDBJ databases">
        <title>Lomoglobus Profundus gen. nov., sp. nov., a novel member of the phylum Verrucomicrobia, isolated from deep-marine sediment of South China Sea.</title>
        <authorList>
            <person name="Ahmad T."/>
            <person name="Ishaq S.E."/>
            <person name="Wang F."/>
        </authorList>
    </citation>
    <scope>NUCLEOTIDE SEQUENCE</scope>
    <source>
        <strain evidence="3">LMO-M01</strain>
    </source>
</reference>
<sequence>MFSLTTKTALVTGAGSGIGLAIARLFARQGAKVWVVDRDLTAGEAAVAAIREAGHDAEFAALDVSDPEAVEALRGRLPRLDLLVNNAGIGHVGNLLATAAADLDRLHAVNVRGPFNLCHAFVPAMLEHGAGSVINLASVAGIVAVRDRLAYTTTKFAIVGLTKALALDHSHTGVRFNAICPGRVETPFVQARIAEYPDPEKAYREMASTQLAQRMIRPDEIASAALYLAADASAMVTGSTLMIDGGWSAGK</sequence>
<evidence type="ECO:0000313" key="4">
    <source>
        <dbReference type="Proteomes" id="UP001218638"/>
    </source>
</evidence>
<dbReference type="EMBL" id="CP119075">
    <property type="protein sequence ID" value="WED64259.1"/>
    <property type="molecule type" value="Genomic_DNA"/>
</dbReference>
<gene>
    <name evidence="3" type="ORF">PXH66_18125</name>
</gene>
<dbReference type="PANTHER" id="PTHR43477">
    <property type="entry name" value="DIHYDROANTICAPSIN 7-DEHYDROGENASE"/>
    <property type="match status" value="1"/>
</dbReference>
<comment type="similarity">
    <text evidence="1">Belongs to the short-chain dehydrogenases/reductases (SDR) family.</text>
</comment>
<dbReference type="KEGG" id="slom:PXH66_18125"/>
<dbReference type="GO" id="GO:0016491">
    <property type="term" value="F:oxidoreductase activity"/>
    <property type="evidence" value="ECO:0007669"/>
    <property type="project" value="UniProtKB-KW"/>
</dbReference>
<dbReference type="InterPro" id="IPR002347">
    <property type="entry name" value="SDR_fam"/>
</dbReference>
<dbReference type="InterPro" id="IPR051122">
    <property type="entry name" value="SDR_DHRS6-like"/>
</dbReference>
<dbReference type="PANTHER" id="PTHR43477:SF1">
    <property type="entry name" value="DIHYDROANTICAPSIN 7-DEHYDROGENASE"/>
    <property type="match status" value="1"/>
</dbReference>
<dbReference type="InterPro" id="IPR036291">
    <property type="entry name" value="NAD(P)-bd_dom_sf"/>
</dbReference>
<dbReference type="AlphaFoldDB" id="A0AAE9ZW97"/>
<proteinExistence type="inferred from homology"/>
<protein>
    <submittedName>
        <fullName evidence="3">SDR family oxidoreductase</fullName>
    </submittedName>
</protein>
<dbReference type="PRINTS" id="PR00080">
    <property type="entry name" value="SDRFAMILY"/>
</dbReference>
<dbReference type="Gene3D" id="3.40.50.720">
    <property type="entry name" value="NAD(P)-binding Rossmann-like Domain"/>
    <property type="match status" value="1"/>
</dbReference>
<dbReference type="Pfam" id="PF13561">
    <property type="entry name" value="adh_short_C2"/>
    <property type="match status" value="1"/>
</dbReference>
<dbReference type="PRINTS" id="PR00081">
    <property type="entry name" value="GDHRDH"/>
</dbReference>
<accession>A0AAE9ZW97</accession>
<dbReference type="FunFam" id="3.40.50.720:FF:000084">
    <property type="entry name" value="Short-chain dehydrogenase reductase"/>
    <property type="match status" value="1"/>
</dbReference>
<organism evidence="3 4">
    <name type="scientific">Synoicihabitans lomoniglobus</name>
    <dbReference type="NCBI Taxonomy" id="2909285"/>
    <lineage>
        <taxon>Bacteria</taxon>
        <taxon>Pseudomonadati</taxon>
        <taxon>Verrucomicrobiota</taxon>
        <taxon>Opitutia</taxon>
        <taxon>Opitutales</taxon>
        <taxon>Opitutaceae</taxon>
        <taxon>Synoicihabitans</taxon>
    </lineage>
</organism>